<dbReference type="EMBL" id="NIDE01000019">
    <property type="protein sequence ID" value="OWK34716.1"/>
    <property type="molecule type" value="Genomic_DNA"/>
</dbReference>
<keyword evidence="2" id="KW-1003">Cell membrane</keyword>
<feature type="domain" description="Glycosyltransferase RgtA/B/C/D-like" evidence="9">
    <location>
        <begin position="142"/>
        <end position="200"/>
    </location>
</feature>
<dbReference type="GO" id="GO:0005886">
    <property type="term" value="C:plasma membrane"/>
    <property type="evidence" value="ECO:0007669"/>
    <property type="project" value="UniProtKB-SubCell"/>
</dbReference>
<dbReference type="InterPro" id="IPR038731">
    <property type="entry name" value="RgtA/B/C-like"/>
</dbReference>
<feature type="transmembrane region" description="Helical" evidence="8">
    <location>
        <begin position="139"/>
        <end position="172"/>
    </location>
</feature>
<dbReference type="GO" id="GO:0016763">
    <property type="term" value="F:pentosyltransferase activity"/>
    <property type="evidence" value="ECO:0007669"/>
    <property type="project" value="TreeGrafter"/>
</dbReference>
<feature type="domain" description="Glycosyltransferase RgtA/B/C/D-like" evidence="9">
    <location>
        <begin position="23"/>
        <end position="110"/>
    </location>
</feature>
<evidence type="ECO:0000313" key="11">
    <source>
        <dbReference type="Proteomes" id="UP000214646"/>
    </source>
</evidence>
<evidence type="ECO:0000259" key="9">
    <source>
        <dbReference type="Pfam" id="PF13231"/>
    </source>
</evidence>
<keyword evidence="6 8" id="KW-1133">Transmembrane helix</keyword>
<keyword evidence="11" id="KW-1185">Reference proteome</keyword>
<dbReference type="Pfam" id="PF13231">
    <property type="entry name" value="PMT_2"/>
    <property type="match status" value="2"/>
</dbReference>
<evidence type="ECO:0000313" key="10">
    <source>
        <dbReference type="EMBL" id="OWK34716.1"/>
    </source>
</evidence>
<feature type="transmembrane region" description="Helical" evidence="8">
    <location>
        <begin position="43"/>
        <end position="64"/>
    </location>
</feature>
<feature type="transmembrane region" description="Helical" evidence="8">
    <location>
        <begin position="93"/>
        <end position="111"/>
    </location>
</feature>
<accession>A0A225DBP3</accession>
<evidence type="ECO:0000256" key="7">
    <source>
        <dbReference type="ARBA" id="ARBA00023136"/>
    </source>
</evidence>
<dbReference type="OrthoDB" id="9811222at2"/>
<dbReference type="Proteomes" id="UP000214646">
    <property type="component" value="Unassembled WGS sequence"/>
</dbReference>
<evidence type="ECO:0000256" key="6">
    <source>
        <dbReference type="ARBA" id="ARBA00022989"/>
    </source>
</evidence>
<keyword evidence="7 8" id="KW-0472">Membrane</keyword>
<protein>
    <recommendedName>
        <fullName evidence="9">Glycosyltransferase RgtA/B/C/D-like domain-containing protein</fullName>
    </recommendedName>
</protein>
<feature type="transmembrane region" description="Helical" evidence="8">
    <location>
        <begin position="318"/>
        <end position="338"/>
    </location>
</feature>
<gene>
    <name evidence="10" type="ORF">FRUB_09558</name>
</gene>
<comment type="subcellular location">
    <subcellularLocation>
        <location evidence="1">Cell membrane</location>
        <topology evidence="1">Multi-pass membrane protein</topology>
    </subcellularLocation>
</comment>
<organism evidence="10 11">
    <name type="scientific">Fimbriiglobus ruber</name>
    <dbReference type="NCBI Taxonomy" id="1908690"/>
    <lineage>
        <taxon>Bacteria</taxon>
        <taxon>Pseudomonadati</taxon>
        <taxon>Planctomycetota</taxon>
        <taxon>Planctomycetia</taxon>
        <taxon>Gemmatales</taxon>
        <taxon>Gemmataceae</taxon>
        <taxon>Fimbriiglobus</taxon>
    </lineage>
</organism>
<comment type="caution">
    <text evidence="10">The sequence shown here is derived from an EMBL/GenBank/DDBJ whole genome shotgun (WGS) entry which is preliminary data.</text>
</comment>
<reference evidence="11" key="1">
    <citation type="submission" date="2017-06" db="EMBL/GenBank/DDBJ databases">
        <title>Genome analysis of Fimbriiglobus ruber SP5, the first member of the order Planctomycetales with confirmed chitinolytic capability.</title>
        <authorList>
            <person name="Ravin N.V."/>
            <person name="Rakitin A.L."/>
            <person name="Ivanova A.A."/>
            <person name="Beletsky A.V."/>
            <person name="Kulichevskaya I.S."/>
            <person name="Mardanov A.V."/>
            <person name="Dedysh S.N."/>
        </authorList>
    </citation>
    <scope>NUCLEOTIDE SEQUENCE [LARGE SCALE GENOMIC DNA]</scope>
    <source>
        <strain evidence="11">SP5</strain>
    </source>
</reference>
<evidence type="ECO:0000256" key="8">
    <source>
        <dbReference type="SAM" id="Phobius"/>
    </source>
</evidence>
<evidence type="ECO:0000256" key="3">
    <source>
        <dbReference type="ARBA" id="ARBA00022676"/>
    </source>
</evidence>
<feature type="transmembrane region" description="Helical" evidence="8">
    <location>
        <begin position="184"/>
        <end position="203"/>
    </location>
</feature>
<feature type="transmembrane region" description="Helical" evidence="8">
    <location>
        <begin position="288"/>
        <end position="306"/>
    </location>
</feature>
<sequence length="484" mass="54608">MAPADDELYYWCWAEHLQLSYYDHPPMTAYLIRASTEVFGDTLFAVRFPALVASLFVLAVIGWLSRPRHLLAWVVFTPLYTFGGVINTPDTPLLLFWAAYLAWLVVAHQRLSGPPSETTGTVNADDETAPKTRAGSIPFWLWTIGGVILGCGMLSKYTTGLLVPAGFLTFLLSGKSWRTWVPGYIYHGVVSSVVFTPVILFNWKYDFAPIRYQWGHAMATDDSGFQPFGEFVGVQLLLFGTLPFILFPWVLWNFRRLAADPRLRVCACLYAAPFGFFLYKALRGPLEGNWALACYIAFWPLAAHWYEGVRGSIRWRVFSYATFMIPATCVVLVIVHLIHPVGLLPSANDRITRQFVINDVMREAAEAVKARGDGLPVYTVSYQTTSFLRFYGADARQIEGVTRPSHFTMTPEHLTDVDRAYVFFEGPLPEEFASGFDPPQIIKNFPIVVRGDLYSYYQLLLYTRHKPQVAKPETTGCAVVADRP</sequence>
<dbReference type="RefSeq" id="WP_161968044.1">
    <property type="nucleotide sequence ID" value="NZ_NIDE01000019.1"/>
</dbReference>
<dbReference type="PANTHER" id="PTHR33908:SF11">
    <property type="entry name" value="MEMBRANE PROTEIN"/>
    <property type="match status" value="1"/>
</dbReference>
<evidence type="ECO:0000256" key="2">
    <source>
        <dbReference type="ARBA" id="ARBA00022475"/>
    </source>
</evidence>
<proteinExistence type="predicted"/>
<feature type="transmembrane region" description="Helical" evidence="8">
    <location>
        <begin position="70"/>
        <end position="86"/>
    </location>
</feature>
<dbReference type="GO" id="GO:0009103">
    <property type="term" value="P:lipopolysaccharide biosynthetic process"/>
    <property type="evidence" value="ECO:0007669"/>
    <property type="project" value="UniProtKB-ARBA"/>
</dbReference>
<dbReference type="PANTHER" id="PTHR33908">
    <property type="entry name" value="MANNOSYLTRANSFERASE YKCB-RELATED"/>
    <property type="match status" value="1"/>
</dbReference>
<evidence type="ECO:0000256" key="1">
    <source>
        <dbReference type="ARBA" id="ARBA00004651"/>
    </source>
</evidence>
<keyword evidence="4" id="KW-0808">Transferase</keyword>
<keyword evidence="3" id="KW-0328">Glycosyltransferase</keyword>
<name>A0A225DBP3_9BACT</name>
<keyword evidence="5 8" id="KW-0812">Transmembrane</keyword>
<dbReference type="AlphaFoldDB" id="A0A225DBP3"/>
<feature type="transmembrane region" description="Helical" evidence="8">
    <location>
        <begin position="231"/>
        <end position="251"/>
    </location>
</feature>
<dbReference type="InterPro" id="IPR050297">
    <property type="entry name" value="LipidA_mod_glycosyltrf_83"/>
</dbReference>
<feature type="transmembrane region" description="Helical" evidence="8">
    <location>
        <begin position="263"/>
        <end position="282"/>
    </location>
</feature>
<evidence type="ECO:0000256" key="5">
    <source>
        <dbReference type="ARBA" id="ARBA00022692"/>
    </source>
</evidence>
<evidence type="ECO:0000256" key="4">
    <source>
        <dbReference type="ARBA" id="ARBA00022679"/>
    </source>
</evidence>